<dbReference type="EMBL" id="BOPH01000145">
    <property type="protein sequence ID" value="GIJ74821.1"/>
    <property type="molecule type" value="Genomic_DNA"/>
</dbReference>
<keyword evidence="4" id="KW-1185">Reference proteome</keyword>
<evidence type="ECO:0000313" key="3">
    <source>
        <dbReference type="EMBL" id="GIJ74821.1"/>
    </source>
</evidence>
<sequence length="162" mass="17290">MSSHRHQKCPRSLALPDWDSLVWLASSLVKHSANRFAGWGDVVMFAACTAARIGEVSGVRAGDIDRDTWTWTVRRQTTPGPGGLVDKGTKGKRARRVPLIEEIREMVGHRLDQAKSPTRGCSPALAAGASARPCSATPPTGTTWWPSSGSSTYAGTTYGTPG</sequence>
<name>A0A8J4A469_9ACTN</name>
<protein>
    <submittedName>
        <fullName evidence="3">Uncharacterized protein</fullName>
    </submittedName>
</protein>
<accession>A0A8J4A469</accession>
<feature type="compositionally biased region" description="Low complexity" evidence="2">
    <location>
        <begin position="137"/>
        <end position="162"/>
    </location>
</feature>
<comment type="caution">
    <text evidence="3">The sequence shown here is derived from an EMBL/GenBank/DDBJ whole genome shotgun (WGS) entry which is preliminary data.</text>
</comment>
<dbReference type="InterPro" id="IPR013762">
    <property type="entry name" value="Integrase-like_cat_sf"/>
</dbReference>
<evidence type="ECO:0000256" key="2">
    <source>
        <dbReference type="SAM" id="MobiDB-lite"/>
    </source>
</evidence>
<keyword evidence="1" id="KW-0233">DNA recombination</keyword>
<feature type="region of interest" description="Disordered" evidence="2">
    <location>
        <begin position="113"/>
        <end position="162"/>
    </location>
</feature>
<dbReference type="GO" id="GO:0003677">
    <property type="term" value="F:DNA binding"/>
    <property type="evidence" value="ECO:0007669"/>
    <property type="project" value="InterPro"/>
</dbReference>
<organism evidence="3 4">
    <name type="scientific">Virgisporangium ochraceum</name>
    <dbReference type="NCBI Taxonomy" id="65505"/>
    <lineage>
        <taxon>Bacteria</taxon>
        <taxon>Bacillati</taxon>
        <taxon>Actinomycetota</taxon>
        <taxon>Actinomycetes</taxon>
        <taxon>Micromonosporales</taxon>
        <taxon>Micromonosporaceae</taxon>
        <taxon>Virgisporangium</taxon>
    </lineage>
</organism>
<dbReference type="SUPFAM" id="SSF56349">
    <property type="entry name" value="DNA breaking-rejoining enzymes"/>
    <property type="match status" value="1"/>
</dbReference>
<dbReference type="Proteomes" id="UP000635606">
    <property type="component" value="Unassembled WGS sequence"/>
</dbReference>
<reference evidence="3" key="1">
    <citation type="submission" date="2021-01" db="EMBL/GenBank/DDBJ databases">
        <title>Whole genome shotgun sequence of Virgisporangium ochraceum NBRC 16418.</title>
        <authorList>
            <person name="Komaki H."/>
            <person name="Tamura T."/>
        </authorList>
    </citation>
    <scope>NUCLEOTIDE SEQUENCE</scope>
    <source>
        <strain evidence="3">NBRC 16418</strain>
    </source>
</reference>
<evidence type="ECO:0000256" key="1">
    <source>
        <dbReference type="ARBA" id="ARBA00023172"/>
    </source>
</evidence>
<proteinExistence type="predicted"/>
<dbReference type="GO" id="GO:0006310">
    <property type="term" value="P:DNA recombination"/>
    <property type="evidence" value="ECO:0007669"/>
    <property type="project" value="UniProtKB-KW"/>
</dbReference>
<dbReference type="InterPro" id="IPR011010">
    <property type="entry name" value="DNA_brk_join_enz"/>
</dbReference>
<gene>
    <name evidence="3" type="ORF">Voc01_097380</name>
</gene>
<dbReference type="GO" id="GO:0015074">
    <property type="term" value="P:DNA integration"/>
    <property type="evidence" value="ECO:0007669"/>
    <property type="project" value="InterPro"/>
</dbReference>
<dbReference type="AlphaFoldDB" id="A0A8J4A469"/>
<dbReference type="Gene3D" id="1.10.443.10">
    <property type="entry name" value="Intergrase catalytic core"/>
    <property type="match status" value="1"/>
</dbReference>
<evidence type="ECO:0000313" key="4">
    <source>
        <dbReference type="Proteomes" id="UP000635606"/>
    </source>
</evidence>